<dbReference type="Gene3D" id="3.20.20.80">
    <property type="entry name" value="Glycosidases"/>
    <property type="match status" value="1"/>
</dbReference>
<keyword evidence="6" id="KW-0624">Polysaccharide degradation</keyword>
<feature type="domain" description="GH18" evidence="10">
    <location>
        <begin position="188"/>
        <end position="477"/>
    </location>
</feature>
<dbReference type="InterPro" id="IPR001579">
    <property type="entry name" value="Glyco_hydro_18_chit_AS"/>
</dbReference>
<dbReference type="InterPro" id="IPR017853">
    <property type="entry name" value="GH"/>
</dbReference>
<dbReference type="EMBL" id="DF849355">
    <property type="protein sequence ID" value="GAT56891.1"/>
    <property type="molecule type" value="Genomic_DNA"/>
</dbReference>
<evidence type="ECO:0000256" key="5">
    <source>
        <dbReference type="ARBA" id="ARBA00023295"/>
    </source>
</evidence>
<evidence type="ECO:0000256" key="2">
    <source>
        <dbReference type="ARBA" id="ARBA00022801"/>
    </source>
</evidence>
<keyword evidence="12" id="KW-1185">Reference proteome</keyword>
<reference evidence="11" key="1">
    <citation type="submission" date="2014-09" db="EMBL/GenBank/DDBJ databases">
        <title>Genome sequence of the luminous mushroom Mycena chlorophos for searching fungal bioluminescence genes.</title>
        <authorList>
            <person name="Tanaka Y."/>
            <person name="Kasuga D."/>
            <person name="Oba Y."/>
            <person name="Hase S."/>
            <person name="Sato K."/>
            <person name="Oba Y."/>
            <person name="Sakakibara Y."/>
        </authorList>
    </citation>
    <scope>NUCLEOTIDE SEQUENCE</scope>
</reference>
<sequence>MPRFSVDNSGLGPGGNTGNQLAAACPGEDNPMARRRFRPRAWSLQAASRAPSPDSRDVLVVCSLSSTEFCWVVAGPRGTLPRPLDAKRIFTRPTRLLEKGISESLRATCEGSRSSAPSSSPQPTAPLQAAMVRLGFITTIIAALVALSDARALPLTGAELDAALGARGEGLGSEARDILLSSRAVPTTRWVAYFDKFVSSTTLPSTSDLNGFNVFALAFIYSNSLQDNAATWAEFSASTRSTIKSQYEAAGISLIVSAFGSGPTPTSSGNDPTAAANYIASYVKTYGLDGVDVDYEDFGAVETAGTAVAWLTTFTTVLRQQLPAGQYIITHAPVAPWFSPNIWPDNGYLGVNSAVGNLIDWYNVQFYNQGTSEYTTCSGLLTASSSQWPQSAVFQIAANGVPLNKIVIGKPATTSDASNGYMDPGTLATCLEQAKNQGWSAGAMTWQYPDATSSWITEVRADSFPVGSSSGGGGGGSTTSTTTTSTGGGGGGSCSGAAAWVASAAYTSGSVVSYNGFLWTANQWNEDEVPGGSSGAWNKGAACAGAFQTAPAAKAQTAHPATLTN</sequence>
<feature type="region of interest" description="Disordered" evidence="9">
    <location>
        <begin position="1"/>
        <end position="32"/>
    </location>
</feature>
<dbReference type="InterPro" id="IPR001223">
    <property type="entry name" value="Glyco_hydro18_cat"/>
</dbReference>
<dbReference type="CDD" id="cd12215">
    <property type="entry name" value="ChiC_BD"/>
    <property type="match status" value="1"/>
</dbReference>
<evidence type="ECO:0000256" key="9">
    <source>
        <dbReference type="SAM" id="MobiDB-lite"/>
    </source>
</evidence>
<keyword evidence="4" id="KW-0119">Carbohydrate metabolism</keyword>
<protein>
    <submittedName>
        <fullName evidence="11">Glycoside hydrolase</fullName>
    </submittedName>
</protein>
<evidence type="ECO:0000256" key="4">
    <source>
        <dbReference type="ARBA" id="ARBA00023277"/>
    </source>
</evidence>
<dbReference type="InterPro" id="IPR003610">
    <property type="entry name" value="CBM5/12"/>
</dbReference>
<evidence type="ECO:0000313" key="12">
    <source>
        <dbReference type="Proteomes" id="UP000815677"/>
    </source>
</evidence>
<accession>A0ABQ0M3Y6</accession>
<dbReference type="GO" id="GO:0016787">
    <property type="term" value="F:hydrolase activity"/>
    <property type="evidence" value="ECO:0007669"/>
    <property type="project" value="UniProtKB-KW"/>
</dbReference>
<evidence type="ECO:0000259" key="10">
    <source>
        <dbReference type="PROSITE" id="PS51910"/>
    </source>
</evidence>
<dbReference type="CDD" id="cd00598">
    <property type="entry name" value="GH18_chitinase-like"/>
    <property type="match status" value="1"/>
</dbReference>
<evidence type="ECO:0000313" key="11">
    <source>
        <dbReference type="EMBL" id="GAT56891.1"/>
    </source>
</evidence>
<dbReference type="Pfam" id="PF00704">
    <property type="entry name" value="Glyco_hydro_18"/>
    <property type="match status" value="1"/>
</dbReference>
<feature type="region of interest" description="Disordered" evidence="9">
    <location>
        <begin position="465"/>
        <end position="490"/>
    </location>
</feature>
<gene>
    <name evidence="11" type="ORF">MCHLO_13485</name>
</gene>
<dbReference type="PROSITE" id="PS51257">
    <property type="entry name" value="PROKAR_LIPOPROTEIN"/>
    <property type="match status" value="1"/>
</dbReference>
<dbReference type="Pfam" id="PF02839">
    <property type="entry name" value="CBM_5_12"/>
    <property type="match status" value="1"/>
</dbReference>
<evidence type="ECO:0000256" key="3">
    <source>
        <dbReference type="ARBA" id="ARBA00023024"/>
    </source>
</evidence>
<dbReference type="Gene3D" id="2.10.10.20">
    <property type="entry name" value="Carbohydrate-binding module superfamily 5/12"/>
    <property type="match status" value="1"/>
</dbReference>
<comment type="catalytic activity">
    <reaction evidence="1">
        <text>Random endo-hydrolysis of N-acetyl-beta-D-glucosaminide (1-&gt;4)-beta-linkages in chitin and chitodextrins.</text>
        <dbReference type="EC" id="3.2.1.14"/>
    </reaction>
</comment>
<dbReference type="Proteomes" id="UP000815677">
    <property type="component" value="Unassembled WGS sequence"/>
</dbReference>
<dbReference type="PROSITE" id="PS01095">
    <property type="entry name" value="GH18_1"/>
    <property type="match status" value="1"/>
</dbReference>
<dbReference type="SUPFAM" id="SSF51055">
    <property type="entry name" value="Carbohydrate binding domain"/>
    <property type="match status" value="1"/>
</dbReference>
<dbReference type="SUPFAM" id="SSF51445">
    <property type="entry name" value="(Trans)glycosidases"/>
    <property type="match status" value="1"/>
</dbReference>
<keyword evidence="2 7" id="KW-0378">Hydrolase</keyword>
<name>A0ABQ0M3Y6_MYCCL</name>
<evidence type="ECO:0000256" key="1">
    <source>
        <dbReference type="ARBA" id="ARBA00000822"/>
    </source>
</evidence>
<keyword evidence="5 7" id="KW-0326">Glycosidase</keyword>
<evidence type="ECO:0000256" key="7">
    <source>
        <dbReference type="RuleBase" id="RU000489"/>
    </source>
</evidence>
<keyword evidence="3" id="KW-0146">Chitin degradation</keyword>
<proteinExistence type="inferred from homology"/>
<evidence type="ECO:0000256" key="8">
    <source>
        <dbReference type="RuleBase" id="RU004453"/>
    </source>
</evidence>
<dbReference type="InterPro" id="IPR036573">
    <property type="entry name" value="CBM_sf_5/12"/>
</dbReference>
<comment type="similarity">
    <text evidence="8">Belongs to the glycosyl hydrolase 18 family.</text>
</comment>
<dbReference type="SMART" id="SM00495">
    <property type="entry name" value="ChtBD3"/>
    <property type="match status" value="1"/>
</dbReference>
<dbReference type="PROSITE" id="PS51910">
    <property type="entry name" value="GH18_2"/>
    <property type="match status" value="1"/>
</dbReference>
<organism evidence="11 12">
    <name type="scientific">Mycena chlorophos</name>
    <name type="common">Agaric fungus</name>
    <name type="synonym">Agaricus chlorophos</name>
    <dbReference type="NCBI Taxonomy" id="658473"/>
    <lineage>
        <taxon>Eukaryota</taxon>
        <taxon>Fungi</taxon>
        <taxon>Dikarya</taxon>
        <taxon>Basidiomycota</taxon>
        <taxon>Agaricomycotina</taxon>
        <taxon>Agaricomycetes</taxon>
        <taxon>Agaricomycetidae</taxon>
        <taxon>Agaricales</taxon>
        <taxon>Marasmiineae</taxon>
        <taxon>Mycenaceae</taxon>
        <taxon>Mycena</taxon>
    </lineage>
</organism>
<evidence type="ECO:0000256" key="6">
    <source>
        <dbReference type="ARBA" id="ARBA00023326"/>
    </source>
</evidence>